<dbReference type="Gene3D" id="3.40.630.30">
    <property type="match status" value="1"/>
</dbReference>
<dbReference type="SUPFAM" id="SSF55729">
    <property type="entry name" value="Acyl-CoA N-acyltransferases (Nat)"/>
    <property type="match status" value="1"/>
</dbReference>
<dbReference type="InterPro" id="IPR052351">
    <property type="entry name" value="Ornithine_N-alpha-AT"/>
</dbReference>
<dbReference type="InterPro" id="IPR016181">
    <property type="entry name" value="Acyl_CoA_acyltransferase"/>
</dbReference>
<reference evidence="11 12" key="1">
    <citation type="submission" date="2017-09" db="EMBL/GenBank/DDBJ databases">
        <title>The diverse metabolic capabilities of V. boronicumulans make it an excellent choice for continued studies on novel biodegradation.</title>
        <authorList>
            <person name="Sun S."/>
        </authorList>
    </citation>
    <scope>NUCLEOTIDE SEQUENCE [LARGE SCALE GENOMIC DNA]</scope>
    <source>
        <strain evidence="11 12">J1</strain>
    </source>
</reference>
<protein>
    <recommendedName>
        <fullName evidence="8">L-ornithine N(alpha)-acyltransferase</fullName>
        <ecNumber evidence="7">2.3.2.30</ecNumber>
    </recommendedName>
</protein>
<dbReference type="PANTHER" id="PTHR37323:SF1">
    <property type="entry name" value="L-ORNITHINE N(ALPHA)-ACYLTRANSFERASE"/>
    <property type="match status" value="1"/>
</dbReference>
<dbReference type="Proteomes" id="UP000217154">
    <property type="component" value="Chromosome"/>
</dbReference>
<organism evidence="11 12">
    <name type="scientific">Variovorax boronicumulans</name>
    <dbReference type="NCBI Taxonomy" id="436515"/>
    <lineage>
        <taxon>Bacteria</taxon>
        <taxon>Pseudomonadati</taxon>
        <taxon>Pseudomonadota</taxon>
        <taxon>Betaproteobacteria</taxon>
        <taxon>Burkholderiales</taxon>
        <taxon>Comamonadaceae</taxon>
        <taxon>Variovorax</taxon>
    </lineage>
</organism>
<evidence type="ECO:0000256" key="1">
    <source>
        <dbReference type="ARBA" id="ARBA00005189"/>
    </source>
</evidence>
<evidence type="ECO:0000256" key="9">
    <source>
        <dbReference type="ARBA" id="ARBA00045724"/>
    </source>
</evidence>
<dbReference type="GO" id="GO:0006629">
    <property type="term" value="P:lipid metabolic process"/>
    <property type="evidence" value="ECO:0007669"/>
    <property type="project" value="UniProtKB-KW"/>
</dbReference>
<keyword evidence="4" id="KW-0443">Lipid metabolism</keyword>
<evidence type="ECO:0000256" key="4">
    <source>
        <dbReference type="ARBA" id="ARBA00023098"/>
    </source>
</evidence>
<keyword evidence="5 11" id="KW-0012">Acyltransferase</keyword>
<dbReference type="AlphaFoldDB" id="A0A250DL99"/>
<comment type="similarity">
    <text evidence="6">Belongs to the acetyltransferase family. OlsB subfamily.</text>
</comment>
<keyword evidence="3 11" id="KW-0808">Transferase</keyword>
<dbReference type="GO" id="GO:0043810">
    <property type="term" value="F:ornithine-acyl [acyl carrier protein] N-acyltransferase activity"/>
    <property type="evidence" value="ECO:0007669"/>
    <property type="project" value="UniProtKB-EC"/>
</dbReference>
<proteinExistence type="inferred from homology"/>
<sequence length="304" mass="33009">MKELPNPTFPLSQLGLRAALWPAPAAGTPAVAAAAATVVALATRTAVPEAPLAVIVPPVVEAKPGITVSWARHLDDVRAAQRLRHDVFVGEMGARLTTPLAGHDIDLFDDFCEHLLVRDELTGQVIGTYRVLTPAQARRVGSTYSDTEFDLTRLRDLRERMVELGRSCVHAEHRQGGVILALWGALAGFMHRNKLDTMIGCASIPMSHNGVTSGDAAASIWRQLSASHLAPIQYQVQPRLPLPVERLDSALDVEPPALIKGYLRLGAKVLGAPAWDPDFNTADLPMLMRIDDLPARYRKHFLGA</sequence>
<keyword evidence="2" id="KW-0444">Lipid biosynthesis</keyword>
<dbReference type="KEGG" id="vbo:CKY39_19460"/>
<dbReference type="EMBL" id="CP023284">
    <property type="protein sequence ID" value="ATA55145.1"/>
    <property type="molecule type" value="Genomic_DNA"/>
</dbReference>
<gene>
    <name evidence="11" type="ORF">CKY39_19460</name>
</gene>
<evidence type="ECO:0000256" key="10">
    <source>
        <dbReference type="ARBA" id="ARBA00047785"/>
    </source>
</evidence>
<evidence type="ECO:0000256" key="2">
    <source>
        <dbReference type="ARBA" id="ARBA00022516"/>
    </source>
</evidence>
<comment type="catalytic activity">
    <reaction evidence="10">
        <text>a (3R)-hydroxyacyl-[ACP] + L-ornithine = a lyso-ornithine lipid + holo-[ACP] + H(+)</text>
        <dbReference type="Rhea" id="RHEA:20633"/>
        <dbReference type="Rhea" id="RHEA-COMP:9685"/>
        <dbReference type="Rhea" id="RHEA-COMP:9945"/>
        <dbReference type="ChEBI" id="CHEBI:15378"/>
        <dbReference type="ChEBI" id="CHEBI:46911"/>
        <dbReference type="ChEBI" id="CHEBI:64479"/>
        <dbReference type="ChEBI" id="CHEBI:78827"/>
        <dbReference type="ChEBI" id="CHEBI:138482"/>
        <dbReference type="EC" id="2.3.2.30"/>
    </reaction>
    <physiologicalReaction direction="left-to-right" evidence="10">
        <dbReference type="Rhea" id="RHEA:20634"/>
    </physiologicalReaction>
</comment>
<dbReference type="Pfam" id="PF13444">
    <property type="entry name" value="Acetyltransf_5"/>
    <property type="match status" value="1"/>
</dbReference>
<evidence type="ECO:0000313" key="11">
    <source>
        <dbReference type="EMBL" id="ATA55145.1"/>
    </source>
</evidence>
<evidence type="ECO:0000256" key="7">
    <source>
        <dbReference type="ARBA" id="ARBA00039058"/>
    </source>
</evidence>
<evidence type="ECO:0000256" key="6">
    <source>
        <dbReference type="ARBA" id="ARBA00038095"/>
    </source>
</evidence>
<evidence type="ECO:0000256" key="3">
    <source>
        <dbReference type="ARBA" id="ARBA00022679"/>
    </source>
</evidence>
<comment type="pathway">
    <text evidence="1">Lipid metabolism.</text>
</comment>
<evidence type="ECO:0000313" key="12">
    <source>
        <dbReference type="Proteomes" id="UP000217154"/>
    </source>
</evidence>
<evidence type="ECO:0000256" key="8">
    <source>
        <dbReference type="ARBA" id="ARBA00039866"/>
    </source>
</evidence>
<accession>A0A250DL99</accession>
<dbReference type="EC" id="2.3.2.30" evidence="7"/>
<comment type="function">
    <text evidence="9">Catalyzes the first step in the biosynthesis of ornithine lipids, which are phosphorus-free membrane lipids. Catalyzes the 3-hydroxyacyl-acyl carrier protein-dependent acylation of ornithine to form lyso-ornithine lipid (LOL).</text>
</comment>
<dbReference type="RefSeq" id="WP_095745560.1">
    <property type="nucleotide sequence ID" value="NZ_CP023284.1"/>
</dbReference>
<dbReference type="PANTHER" id="PTHR37323">
    <property type="entry name" value="GCN5-RELATED N-ACETYLTRANSFERASE"/>
    <property type="match status" value="1"/>
</dbReference>
<evidence type="ECO:0000256" key="5">
    <source>
        <dbReference type="ARBA" id="ARBA00023315"/>
    </source>
</evidence>
<name>A0A250DL99_9BURK</name>